<dbReference type="Proteomes" id="UP001165160">
    <property type="component" value="Unassembled WGS sequence"/>
</dbReference>
<dbReference type="SUPFAM" id="SSF74650">
    <property type="entry name" value="Galactose mutarotase-like"/>
    <property type="match status" value="1"/>
</dbReference>
<dbReference type="InterPro" id="IPR008183">
    <property type="entry name" value="Aldose_1/G6P_1-epimerase"/>
</dbReference>
<dbReference type="AlphaFoldDB" id="A0A9W7BPM0"/>
<dbReference type="GO" id="GO:0047938">
    <property type="term" value="F:glucose-6-phosphate 1-epimerase activity"/>
    <property type="evidence" value="ECO:0007669"/>
    <property type="project" value="TreeGrafter"/>
</dbReference>
<keyword evidence="2" id="KW-0732">Signal</keyword>
<evidence type="ECO:0000256" key="1">
    <source>
        <dbReference type="SAM" id="MobiDB-lite"/>
    </source>
</evidence>
<feature type="compositionally biased region" description="Polar residues" evidence="1">
    <location>
        <begin position="51"/>
        <end position="63"/>
    </location>
</feature>
<dbReference type="GO" id="GO:0005975">
    <property type="term" value="P:carbohydrate metabolic process"/>
    <property type="evidence" value="ECO:0007669"/>
    <property type="project" value="InterPro"/>
</dbReference>
<sequence length="339" mass="36413">MKLFLATVALAALSADAFTFAPSTPQHSTALFASKSAVKQMKREKWVESRGGSNAPTSDSSAASDLEKNDSGLTFKTLTSPNGSTATIYTLGACVTSYSSSGTEYLAVRPDAKMDGSKPISGGLAFCWPQFGPDSGLEGLTLQQHGFARNTDWKVASTTDESVTMTMEPDDYITGMGWEHPFKCEYTVSINDDSLDTTFKVSNTGDGPFNHQAALHSYFKVSSLANLQISGSFKGKEYIDKMDGATKKTEERDALTITSETDSVYMGVNDPAIEDTGTGKKLSVQTTSGWEDCVVWNPYGDEGMGFDNFVCAESVKFEPVTTGAGESWEAKMSLKPSDL</sequence>
<organism evidence="3 4">
    <name type="scientific">Triparma verrucosa</name>
    <dbReference type="NCBI Taxonomy" id="1606542"/>
    <lineage>
        <taxon>Eukaryota</taxon>
        <taxon>Sar</taxon>
        <taxon>Stramenopiles</taxon>
        <taxon>Ochrophyta</taxon>
        <taxon>Bolidophyceae</taxon>
        <taxon>Parmales</taxon>
        <taxon>Triparmaceae</taxon>
        <taxon>Triparma</taxon>
    </lineage>
</organism>
<dbReference type="PANTHER" id="PTHR11122">
    <property type="entry name" value="APOSPORY-ASSOCIATED PROTEIN C-RELATED"/>
    <property type="match status" value="1"/>
</dbReference>
<keyword evidence="4" id="KW-1185">Reference proteome</keyword>
<reference evidence="4" key="1">
    <citation type="journal article" date="2023" name="Commun. Biol.">
        <title>Genome analysis of Parmales, the sister group of diatoms, reveals the evolutionary specialization of diatoms from phago-mixotrophs to photoautotrophs.</title>
        <authorList>
            <person name="Ban H."/>
            <person name="Sato S."/>
            <person name="Yoshikawa S."/>
            <person name="Yamada K."/>
            <person name="Nakamura Y."/>
            <person name="Ichinomiya M."/>
            <person name="Sato N."/>
            <person name="Blanc-Mathieu R."/>
            <person name="Endo H."/>
            <person name="Kuwata A."/>
            <person name="Ogata H."/>
        </authorList>
    </citation>
    <scope>NUCLEOTIDE SEQUENCE [LARGE SCALE GENOMIC DNA]</scope>
    <source>
        <strain evidence="4">NIES 3699</strain>
    </source>
</reference>
<feature type="signal peptide" evidence="2">
    <location>
        <begin position="1"/>
        <end position="17"/>
    </location>
</feature>
<feature type="region of interest" description="Disordered" evidence="1">
    <location>
        <begin position="43"/>
        <end position="66"/>
    </location>
</feature>
<dbReference type="InterPro" id="IPR014718">
    <property type="entry name" value="GH-type_carb-bd"/>
</dbReference>
<evidence type="ECO:0008006" key="5">
    <source>
        <dbReference type="Google" id="ProtNLM"/>
    </source>
</evidence>
<dbReference type="InterPro" id="IPR011013">
    <property type="entry name" value="Gal_mutarotase_sf_dom"/>
</dbReference>
<protein>
    <recommendedName>
        <fullName evidence="5">Glucose-6-phosphate 1-epimerase</fullName>
    </recommendedName>
</protein>
<gene>
    <name evidence="3" type="ORF">TrVE_jg5037</name>
</gene>
<evidence type="ECO:0000256" key="2">
    <source>
        <dbReference type="SAM" id="SignalP"/>
    </source>
</evidence>
<evidence type="ECO:0000313" key="4">
    <source>
        <dbReference type="Proteomes" id="UP001165160"/>
    </source>
</evidence>
<dbReference type="PANTHER" id="PTHR11122:SF39">
    <property type="entry name" value="GLUCOSE-6-PHOSPHATE 1-EPIMERASE"/>
    <property type="match status" value="1"/>
</dbReference>
<comment type="caution">
    <text evidence="3">The sequence shown here is derived from an EMBL/GenBank/DDBJ whole genome shotgun (WGS) entry which is preliminary data.</text>
</comment>
<dbReference type="Pfam" id="PF01263">
    <property type="entry name" value="Aldose_epim"/>
    <property type="match status" value="1"/>
</dbReference>
<dbReference type="Gene3D" id="2.70.98.10">
    <property type="match status" value="1"/>
</dbReference>
<evidence type="ECO:0000313" key="3">
    <source>
        <dbReference type="EMBL" id="GMH91089.1"/>
    </source>
</evidence>
<proteinExistence type="predicted"/>
<accession>A0A9W7BPM0</accession>
<dbReference type="GO" id="GO:0030246">
    <property type="term" value="F:carbohydrate binding"/>
    <property type="evidence" value="ECO:0007669"/>
    <property type="project" value="InterPro"/>
</dbReference>
<name>A0A9W7BPM0_9STRA</name>
<dbReference type="EMBL" id="BRXX01000112">
    <property type="protein sequence ID" value="GMH91089.1"/>
    <property type="molecule type" value="Genomic_DNA"/>
</dbReference>
<dbReference type="GO" id="GO:0005737">
    <property type="term" value="C:cytoplasm"/>
    <property type="evidence" value="ECO:0007669"/>
    <property type="project" value="TreeGrafter"/>
</dbReference>
<feature type="chain" id="PRO_5040882476" description="Glucose-6-phosphate 1-epimerase" evidence="2">
    <location>
        <begin position="18"/>
        <end position="339"/>
    </location>
</feature>